<feature type="non-terminal residue" evidence="2">
    <location>
        <position position="1"/>
    </location>
</feature>
<organism evidence="2">
    <name type="scientific">marine metagenome</name>
    <dbReference type="NCBI Taxonomy" id="408172"/>
    <lineage>
        <taxon>unclassified sequences</taxon>
        <taxon>metagenomes</taxon>
        <taxon>ecological metagenomes</taxon>
    </lineage>
</organism>
<evidence type="ECO:0000259" key="1">
    <source>
        <dbReference type="PROSITE" id="PS50853"/>
    </source>
</evidence>
<dbReference type="InterPro" id="IPR003961">
    <property type="entry name" value="FN3_dom"/>
</dbReference>
<sequence>VVKLTINAIAAIALLILSQQSNAIPSAPILSSDTDGIQLSLNWSAVSSASGYKLYYAPSPYTGPESVEILELGNTTSIGGTLWADAAFFIGITAYDADGEGEISNVVQVEMTDENLFNDYMNSEHFDVTNWDEYEAVLDQIKSFYGILPTTINVSPTWFNSLQISPESFSSRTDHFQVEGTPDHGVGYGSFVNLPNNKQIVFYSTWEPQVPNSGIAFALEYENDEPKSIEYFPIEGSTFSWVLKNGNGTHSVVFMGVDEGKLHNGDQATSPTYFYDITSKTLTQSYYLTTSHNSILSDYDNDGDDDIVAQSWNEPFNGRNFILQNEGGNFNPIPLGENAYPYISGMGIGTLGYQEDGTFGVIIIDGSSKEWFGVQPEESFIAYLSSDLSKVEDIKPLPIPYFERSEYEEITQIIPGWEGNVGLSHDVAAKGIDLDYDGDLDIVISSMIWSDENPYTVLQILINDNGNYIDETDTRLYNWSLIGGGAHRLDFLDVNDDSYVDILVSDHGHPVGFHDWAIHGSILSGSRVLVNDGTGNFVTVIHQQINDSGDFLPSFVPSLNSRNELRWTVFNPNSTSQVEVRTRQLNMALSTGPNGIDPAKYGAPGFNEFYYLLHNEDVANAVSNGSYVSGLAHYLAYGRAEGRASNAREASN</sequence>
<dbReference type="PROSITE" id="PS50853">
    <property type="entry name" value="FN3"/>
    <property type="match status" value="1"/>
</dbReference>
<accession>A0A382AMI8</accession>
<dbReference type="AlphaFoldDB" id="A0A382AMI8"/>
<evidence type="ECO:0000313" key="2">
    <source>
        <dbReference type="EMBL" id="SVB02760.1"/>
    </source>
</evidence>
<dbReference type="InterPro" id="IPR013783">
    <property type="entry name" value="Ig-like_fold"/>
</dbReference>
<reference evidence="2" key="1">
    <citation type="submission" date="2018-05" db="EMBL/GenBank/DDBJ databases">
        <authorList>
            <person name="Lanie J.A."/>
            <person name="Ng W.-L."/>
            <person name="Kazmierczak K.M."/>
            <person name="Andrzejewski T.M."/>
            <person name="Davidsen T.M."/>
            <person name="Wayne K.J."/>
            <person name="Tettelin H."/>
            <person name="Glass J.I."/>
            <person name="Rusch D."/>
            <person name="Podicherti R."/>
            <person name="Tsui H.-C.T."/>
            <person name="Winkler M.E."/>
        </authorList>
    </citation>
    <scope>NUCLEOTIDE SEQUENCE</scope>
</reference>
<feature type="domain" description="Fibronectin type-III" evidence="1">
    <location>
        <begin position="24"/>
        <end position="115"/>
    </location>
</feature>
<proteinExistence type="predicted"/>
<dbReference type="SUPFAM" id="SSF49265">
    <property type="entry name" value="Fibronectin type III"/>
    <property type="match status" value="1"/>
</dbReference>
<name>A0A382AMI8_9ZZZZ</name>
<dbReference type="Gene3D" id="2.60.40.10">
    <property type="entry name" value="Immunoglobulins"/>
    <property type="match status" value="1"/>
</dbReference>
<dbReference type="EMBL" id="UINC01026035">
    <property type="protein sequence ID" value="SVB02760.1"/>
    <property type="molecule type" value="Genomic_DNA"/>
</dbReference>
<dbReference type="InterPro" id="IPR028994">
    <property type="entry name" value="Integrin_alpha_N"/>
</dbReference>
<protein>
    <recommendedName>
        <fullName evidence="1">Fibronectin type-III domain-containing protein</fullName>
    </recommendedName>
</protein>
<dbReference type="SUPFAM" id="SSF69318">
    <property type="entry name" value="Integrin alpha N-terminal domain"/>
    <property type="match status" value="1"/>
</dbReference>
<dbReference type="InterPro" id="IPR036116">
    <property type="entry name" value="FN3_sf"/>
</dbReference>
<gene>
    <name evidence="2" type="ORF">METZ01_LOCUS155614</name>
</gene>